<dbReference type="OrthoDB" id="8019720at2"/>
<evidence type="ECO:0000313" key="3">
    <source>
        <dbReference type="EMBL" id="OPX57074.1"/>
    </source>
</evidence>
<dbReference type="Proteomes" id="UP000191418">
    <property type="component" value="Unassembled WGS sequence"/>
</dbReference>
<accession>A0A1T4QXC6</accession>
<feature type="coiled-coil region" evidence="1">
    <location>
        <begin position="460"/>
        <end position="535"/>
    </location>
</feature>
<evidence type="ECO:0000256" key="1">
    <source>
        <dbReference type="SAM" id="Coils"/>
    </source>
</evidence>
<organism evidence="3 4">
    <name type="scientific">Oceanospirillum multiglobuliferum</name>
    <dbReference type="NCBI Taxonomy" id="64969"/>
    <lineage>
        <taxon>Bacteria</taxon>
        <taxon>Pseudomonadati</taxon>
        <taxon>Pseudomonadota</taxon>
        <taxon>Gammaproteobacteria</taxon>
        <taxon>Oceanospirillales</taxon>
        <taxon>Oceanospirillaceae</taxon>
        <taxon>Oceanospirillum</taxon>
    </lineage>
</organism>
<name>A0A1T4QXC6_9GAMM</name>
<proteinExistence type="predicted"/>
<feature type="domain" description="Tape measure protein N-terminal" evidence="2">
    <location>
        <begin position="82"/>
        <end position="272"/>
    </location>
</feature>
<gene>
    <name evidence="3" type="ORF">BTE48_01190</name>
</gene>
<comment type="caution">
    <text evidence="3">The sequence shown here is derived from an EMBL/GenBank/DDBJ whole genome shotgun (WGS) entry which is preliminary data.</text>
</comment>
<dbReference type="NCBIfam" id="TIGR02675">
    <property type="entry name" value="tape_meas_nterm"/>
    <property type="match status" value="1"/>
</dbReference>
<reference evidence="3 4" key="1">
    <citation type="submission" date="2017-01" db="EMBL/GenBank/DDBJ databases">
        <title>Genome Sequencing of a Marine Spirillum, Oceanospirillum multiglobuliferum ATCC 33336, from Japan.</title>
        <authorList>
            <person name="Carney J.G."/>
            <person name="Trachtenberg A.M."/>
            <person name="Rheaume B.A."/>
            <person name="Linnane J.D."/>
            <person name="Pitts N.L."/>
            <person name="Mykles D.L."/>
            <person name="Maclea K.S."/>
        </authorList>
    </citation>
    <scope>NUCLEOTIDE SEQUENCE [LARGE SCALE GENOMIC DNA]</scope>
    <source>
        <strain evidence="3 4">ATCC 33336</strain>
    </source>
</reference>
<keyword evidence="4" id="KW-1185">Reference proteome</keyword>
<evidence type="ECO:0000313" key="4">
    <source>
        <dbReference type="Proteomes" id="UP000191418"/>
    </source>
</evidence>
<dbReference type="InterPro" id="IPR013491">
    <property type="entry name" value="Tape_meas_N"/>
</dbReference>
<dbReference type="STRING" id="64969.SAMN02745127_02064"/>
<dbReference type="Pfam" id="PF20155">
    <property type="entry name" value="TMP_3"/>
    <property type="match status" value="1"/>
</dbReference>
<dbReference type="EMBL" id="MTSM01000001">
    <property type="protein sequence ID" value="OPX57074.1"/>
    <property type="molecule type" value="Genomic_DNA"/>
</dbReference>
<dbReference type="PANTHER" id="PTHR45615">
    <property type="entry name" value="MYOSIN HEAVY CHAIN, NON-MUSCLE"/>
    <property type="match status" value="1"/>
</dbReference>
<dbReference type="RefSeq" id="WP_078745647.1">
    <property type="nucleotide sequence ID" value="NZ_FUXG01000013.1"/>
</dbReference>
<protein>
    <recommendedName>
        <fullName evidence="2">Tape measure protein N-terminal domain-containing protein</fullName>
    </recommendedName>
</protein>
<sequence>MSGNLQLKLTLSADGRQLSGTLKTATGEVQQFGERSEQAAQTSAQAFGRTRAGVQSISEQLQNAQNHLLTFIGLSQALSAGQQMVQTVASYQDMTTKLEGLSTSAAAFAENEQYLIDLSAEHHKNLLTLGDGYSRILALEESQIINREQGREILKGLSNASSKLGASNVQLEQSLYGLAQGLSAGTLRAEELNQITEPLPGLLQALDRASGQAAGGFRKMVNDGKVTSDMFRDILIVAFQDYEGAAAATADNLSAKFTDVKNSYILLARELEKPVGNYLGAVLDGVSTGTQWVTKHTEELATVLGVTIVTATTRAAASLAVSTAATLQDTLAKRAAVAEELKLAQAQALSTAAALRNAQVQAALGAGHHAAAQAAIAHEMALKRLALAQAATSGAGRALLGVLGGPVGLAVTAGLTAAAFIDWGDSTQSAISGTELLAKSVEGLTAAQTRQRLQQMEEPYQQAQSAARQYANQIESLKKNLSMLNVGADQMDAWQRELIEAEGEFDTANQTVAQYNQKLAELEALLKRLQQTSSQKPLGDRPVSEDVLKSFSKLAISHNAQIIALELGARAQYEYKLSQEEMTEPMRQTLLAQYDYIESLKTRQKAEKDAADAKRGDQKLLDALKEERELISLKGRDLAVETQARKLSAQATGEEVAEVKRLAAALYDAAAAQKEAADEQEAFKKQLEDANTAAKRFLQDGNLGEIEGLESIQDQLQEAMSVEGITDKMKEDFIDATDKIQDRISAIKFDNMTNGLAAGMSSLQSMFESGSEGYKAMEISLAAVTAAQAVYAVINQASSDPYTAFARMAAMAAAVAQLGVSINGVGSSDTAERRQASQGTGTVLGDSAAKSESILRSNETIAEAVEQIVGINRSMLDALLSLEVSINGAALQITRRWDDSVIVPGIAELGSTSAVSGLLSSISEALDIVDLGEVFAAAIGASIRGEDSGLVLEAASPDQLTAQSYTTWEERDNWLDDYDRDWSYTALDPQITQQLRLVMAGIADSVSTGADQLGLSADAIDQAVQSFALERTLISLKDLTGEEQQAELQAVFSMIFDDLSGHVMPWLTEFQQAGEGLGETLSRLVTETSAVDNVVSMLGLTFSTVDDQLRAKTNLVSVLGGLETFVSAYSSFSDAFLDEEQQFSNARDQLQSVFEQYDALLPATRADYLALVQAQDAATESGARNIAKLFELSDAADEYYSRLEDREDERLAVARERSGLMRQIYELEGDPVAALKITREAELAALDESNRALQLRIWTLQDEAEEDDLLASQASERLAIANERSGLMRQIYELEGNSAAALKITREAELAALDESNRALQLRIWMLQDEADLEVLLTSQAASAFSKLSQTIDDELDVLNSAWSDRQQALNDEIQAVSQSTSAIQTFIDALSNTLSQLQATTQQDFIDAQQQAFDWLNQSQVTWTDPGNYQDVLGHLGNINADWYASAVDYERDKKITANALADAKALASSQLSVEDQTLQTLQNTLTLEERAYDQSVSALEVAREFWQQEIDAINGVDDAVLSVEDAIQKLKDALREAWQNIGVTNDDIRAWLEINAGAQLTVDDIVSAMQQAGVTGSQVADALDLTPTDNFNTTEQSIRQWLNANPNASDDEVASAMRIWGVSIERLAELLNMTVIEVQQRYMATVPEQVLDKAHLPTDAGLSDTNVETWLNQNGGATLAQVADAMREFGVTLEQMARVSGWSLEAVEAAYLGLADGQGRTPDQLYVDGRQEAIAQPATQPAPTQDGDVSDAEVQAWLAQNSGATLTQIADAMDSFGITVQQMARVTGWSVSDVQSAYQIHGSHANGLDEVPFDNYLAFLHKGEMVVPAQQSDYLRTAETSKQFKALAAEVAGLRSDNKALLARISKHTKDSASTAKALSRGQPVYIMESL</sequence>
<evidence type="ECO:0000259" key="2">
    <source>
        <dbReference type="Pfam" id="PF20155"/>
    </source>
</evidence>
<keyword evidence="1" id="KW-0175">Coiled coil</keyword>
<dbReference type="PANTHER" id="PTHR45615:SF80">
    <property type="entry name" value="GRIP DOMAIN-CONTAINING PROTEIN"/>
    <property type="match status" value="1"/>
</dbReference>